<accession>A0A512C9V4</accession>
<proteinExistence type="predicted"/>
<dbReference type="Gene3D" id="3.40.50.150">
    <property type="entry name" value="Vaccinia Virus protein VP39"/>
    <property type="match status" value="1"/>
</dbReference>
<dbReference type="PANTHER" id="PTHR43861">
    <property type="entry name" value="TRANS-ACONITATE 2-METHYLTRANSFERASE-RELATED"/>
    <property type="match status" value="1"/>
</dbReference>
<dbReference type="CDD" id="cd02440">
    <property type="entry name" value="AdoMet_MTases"/>
    <property type="match status" value="1"/>
</dbReference>
<reference evidence="1 2" key="1">
    <citation type="submission" date="2019-07" db="EMBL/GenBank/DDBJ databases">
        <title>Whole genome shotgun sequence of Cyclobacterium qasimii NBRC 106168.</title>
        <authorList>
            <person name="Hosoyama A."/>
            <person name="Uohara A."/>
            <person name="Ohji S."/>
            <person name="Ichikawa N."/>
        </authorList>
    </citation>
    <scope>NUCLEOTIDE SEQUENCE [LARGE SCALE GENOMIC DNA]</scope>
    <source>
        <strain evidence="1 2">NBRC 106168</strain>
    </source>
</reference>
<dbReference type="AlphaFoldDB" id="A0A512C9V4"/>
<dbReference type="InterPro" id="IPR029063">
    <property type="entry name" value="SAM-dependent_MTases_sf"/>
</dbReference>
<comment type="caution">
    <text evidence="1">The sequence shown here is derived from an EMBL/GenBank/DDBJ whole genome shotgun (WGS) entry which is preliminary data.</text>
</comment>
<keyword evidence="2" id="KW-1185">Reference proteome</keyword>
<dbReference type="EMBL" id="BJYV01000004">
    <property type="protein sequence ID" value="GEO20897.1"/>
    <property type="molecule type" value="Genomic_DNA"/>
</dbReference>
<sequence length="303" mass="35082">MTTCEICQSNDFSSIEAKERMFGTSDTFTYAECNSCKSLFLLDPPADLGKYYPSNYYSFGEFNSSNPFLGLLKKLRYKAFTYGISISPPVYFDWLSPLKLTKNSKIADIGCGNGQLLAELSYCGFKSLHGYDPFVEENYIAKRFSIRKKDFFEIEETYDLIMFHHSFEHLPNAIEVFENLTKILNPGGEVLIRVPVTDGQVWKEEKEYWFQLDAPRHLFIPNTKSMQILGDKFGLELFNTTFDSMDSQFWGTALYKKGKPLMGSNIEEEFSKEELADFRKKANHYNKEKIGDQACFYFRKKEA</sequence>
<gene>
    <name evidence="1" type="ORF">CQA01_14310</name>
</gene>
<evidence type="ECO:0000313" key="1">
    <source>
        <dbReference type="EMBL" id="GEO20897.1"/>
    </source>
</evidence>
<dbReference type="SUPFAM" id="SSF53335">
    <property type="entry name" value="S-adenosyl-L-methionine-dependent methyltransferases"/>
    <property type="match status" value="1"/>
</dbReference>
<evidence type="ECO:0000313" key="2">
    <source>
        <dbReference type="Proteomes" id="UP000321301"/>
    </source>
</evidence>
<dbReference type="Pfam" id="PF13489">
    <property type="entry name" value="Methyltransf_23"/>
    <property type="match status" value="1"/>
</dbReference>
<dbReference type="GO" id="GO:0008168">
    <property type="term" value="F:methyltransferase activity"/>
    <property type="evidence" value="ECO:0007669"/>
    <property type="project" value="UniProtKB-KW"/>
</dbReference>
<name>A0A512C9V4_9BACT</name>
<dbReference type="GO" id="GO:0032259">
    <property type="term" value="P:methylation"/>
    <property type="evidence" value="ECO:0007669"/>
    <property type="project" value="UniProtKB-KW"/>
</dbReference>
<dbReference type="RefSeq" id="WP_170235680.1">
    <property type="nucleotide sequence ID" value="NZ_BJYV01000004.1"/>
</dbReference>
<dbReference type="Proteomes" id="UP000321301">
    <property type="component" value="Unassembled WGS sequence"/>
</dbReference>
<organism evidence="1 2">
    <name type="scientific">Cyclobacterium qasimii</name>
    <dbReference type="NCBI Taxonomy" id="1350429"/>
    <lineage>
        <taxon>Bacteria</taxon>
        <taxon>Pseudomonadati</taxon>
        <taxon>Bacteroidota</taxon>
        <taxon>Cytophagia</taxon>
        <taxon>Cytophagales</taxon>
        <taxon>Cyclobacteriaceae</taxon>
        <taxon>Cyclobacterium</taxon>
    </lineage>
</organism>
<keyword evidence="1" id="KW-0808">Transferase</keyword>
<keyword evidence="1" id="KW-0489">Methyltransferase</keyword>
<protein>
    <submittedName>
        <fullName evidence="1">Putative methyltransferase</fullName>
    </submittedName>
</protein>